<evidence type="ECO:0000313" key="3">
    <source>
        <dbReference type="Proteomes" id="UP001479436"/>
    </source>
</evidence>
<dbReference type="Proteomes" id="UP001479436">
    <property type="component" value="Unassembled WGS sequence"/>
</dbReference>
<sequence>MDSHPGHHDQLPQQPHHQQPFYPYTQQPMTTVHTEHHTPATGHAEHNSSTTKHPHLSAIKDTVKTLLGKNQSSDPEAEHQNGKTGPE</sequence>
<feature type="compositionally biased region" description="Basic and acidic residues" evidence="1">
    <location>
        <begin position="1"/>
        <end position="10"/>
    </location>
</feature>
<evidence type="ECO:0000256" key="1">
    <source>
        <dbReference type="SAM" id="MobiDB-lite"/>
    </source>
</evidence>
<feature type="compositionally biased region" description="Basic and acidic residues" evidence="1">
    <location>
        <begin position="76"/>
        <end position="87"/>
    </location>
</feature>
<gene>
    <name evidence="2" type="ORF">K7432_007195</name>
</gene>
<evidence type="ECO:0000313" key="2">
    <source>
        <dbReference type="EMBL" id="KAK9764905.1"/>
    </source>
</evidence>
<feature type="compositionally biased region" description="Low complexity" evidence="1">
    <location>
        <begin position="11"/>
        <end position="28"/>
    </location>
</feature>
<name>A0ABR2WTW4_9FUNG</name>
<feature type="region of interest" description="Disordered" evidence="1">
    <location>
        <begin position="1"/>
        <end position="87"/>
    </location>
</feature>
<organism evidence="2 3">
    <name type="scientific">Basidiobolus ranarum</name>
    <dbReference type="NCBI Taxonomy" id="34480"/>
    <lineage>
        <taxon>Eukaryota</taxon>
        <taxon>Fungi</taxon>
        <taxon>Fungi incertae sedis</taxon>
        <taxon>Zoopagomycota</taxon>
        <taxon>Entomophthoromycotina</taxon>
        <taxon>Basidiobolomycetes</taxon>
        <taxon>Basidiobolales</taxon>
        <taxon>Basidiobolaceae</taxon>
        <taxon>Basidiobolus</taxon>
    </lineage>
</organism>
<evidence type="ECO:0008006" key="4">
    <source>
        <dbReference type="Google" id="ProtNLM"/>
    </source>
</evidence>
<dbReference type="EMBL" id="JASJQH010000346">
    <property type="protein sequence ID" value="KAK9764905.1"/>
    <property type="molecule type" value="Genomic_DNA"/>
</dbReference>
<comment type="caution">
    <text evidence="2">The sequence shown here is derived from an EMBL/GenBank/DDBJ whole genome shotgun (WGS) entry which is preliminary data.</text>
</comment>
<keyword evidence="3" id="KW-1185">Reference proteome</keyword>
<reference evidence="2 3" key="1">
    <citation type="submission" date="2023-04" db="EMBL/GenBank/DDBJ databases">
        <title>Genome of Basidiobolus ranarum AG-B5.</title>
        <authorList>
            <person name="Stajich J.E."/>
            <person name="Carter-House D."/>
            <person name="Gryganskyi A."/>
        </authorList>
    </citation>
    <scope>NUCLEOTIDE SEQUENCE [LARGE SCALE GENOMIC DNA]</scope>
    <source>
        <strain evidence="2 3">AG-B5</strain>
    </source>
</reference>
<accession>A0ABR2WTW4</accession>
<proteinExistence type="predicted"/>
<protein>
    <recommendedName>
        <fullName evidence="4">Dehydrin</fullName>
    </recommendedName>
</protein>
<feature type="compositionally biased region" description="Basic and acidic residues" evidence="1">
    <location>
        <begin position="33"/>
        <end position="46"/>
    </location>
</feature>